<evidence type="ECO:0000259" key="2">
    <source>
        <dbReference type="Pfam" id="PF03011"/>
    </source>
</evidence>
<evidence type="ECO:0000256" key="1">
    <source>
        <dbReference type="SAM" id="MobiDB-lite"/>
    </source>
</evidence>
<dbReference type="GO" id="GO:0016020">
    <property type="term" value="C:membrane"/>
    <property type="evidence" value="ECO:0007669"/>
    <property type="project" value="InterPro"/>
</dbReference>
<evidence type="ECO:0000313" key="5">
    <source>
        <dbReference type="EMBL" id="KNC36886.1"/>
    </source>
</evidence>
<dbReference type="SUPFAM" id="SSF140924">
    <property type="entry name" value="Duffy binding domain-like"/>
    <property type="match status" value="2"/>
</dbReference>
<dbReference type="FunFam" id="1.20.58.830:FF:000003">
    <property type="entry name" value="Erythrocyte membrane protein 1, PfEMP1"/>
    <property type="match status" value="1"/>
</dbReference>
<organism evidence="5 6">
    <name type="scientific">Plasmodium falciparum RAJ116</name>
    <dbReference type="NCBI Taxonomy" id="580058"/>
    <lineage>
        <taxon>Eukaryota</taxon>
        <taxon>Sar</taxon>
        <taxon>Alveolata</taxon>
        <taxon>Apicomplexa</taxon>
        <taxon>Aconoidasida</taxon>
        <taxon>Haemosporida</taxon>
        <taxon>Plasmodiidae</taxon>
        <taxon>Plasmodium</taxon>
        <taxon>Plasmodium (Laverania)</taxon>
    </lineage>
</organism>
<dbReference type="AlphaFoldDB" id="A0A0L0CXG0"/>
<dbReference type="Gene3D" id="1.20.58.830">
    <property type="match status" value="2"/>
</dbReference>
<dbReference type="Gene3D" id="1.20.1310.20">
    <property type="entry name" value="Duffy-antigen binding domain"/>
    <property type="match status" value="1"/>
</dbReference>
<dbReference type="Pfam" id="PF03011">
    <property type="entry name" value="PFEMP"/>
    <property type="match status" value="1"/>
</dbReference>
<dbReference type="InterPro" id="IPR004258">
    <property type="entry name" value="DBL"/>
</dbReference>
<evidence type="ECO:0000313" key="6">
    <source>
        <dbReference type="Proteomes" id="UP000054566"/>
    </source>
</evidence>
<feature type="domain" description="Duffy-binding-like" evidence="2">
    <location>
        <begin position="503"/>
        <end position="533"/>
    </location>
</feature>
<feature type="region of interest" description="Disordered" evidence="1">
    <location>
        <begin position="417"/>
        <end position="437"/>
    </location>
</feature>
<reference evidence="6" key="2">
    <citation type="submission" date="2015-07" db="EMBL/GenBank/DDBJ databases">
        <title>The genome sequence of Plasmodium falciparum RAJ116.</title>
        <authorList>
            <consortium name="The Broad Institute Genome Sequencing Platform"/>
            <person name="Volkman S.K."/>
            <person name="Neafsey D.E."/>
            <person name="Dash A.P."/>
            <person name="Chitnis C.E."/>
            <person name="Hartl D.L."/>
            <person name="Young S.K."/>
            <person name="Kodira C.D."/>
            <person name="Zeng Q."/>
            <person name="Koehrsen M."/>
            <person name="Godfrey P."/>
            <person name="Alvarado L."/>
            <person name="Berlin A."/>
            <person name="Borenstein D."/>
            <person name="Chen Z."/>
            <person name="Engels R."/>
            <person name="Freedman E."/>
            <person name="Gellesch M."/>
            <person name="Goldberg J."/>
            <person name="Griggs A."/>
            <person name="Gujja S."/>
            <person name="Heiman D."/>
            <person name="Hepburn T."/>
            <person name="Howarth C."/>
            <person name="Jen D."/>
            <person name="Larson L."/>
            <person name="Lewis B."/>
            <person name="Mehta T."/>
            <person name="Park D."/>
            <person name="Pearson M."/>
            <person name="Roberts A."/>
            <person name="Saif S."/>
            <person name="Shea T."/>
            <person name="Shenoy N."/>
            <person name="Sisk P."/>
            <person name="Stolte C."/>
            <person name="Sykes S."/>
            <person name="Walk T."/>
            <person name="White J."/>
            <person name="Yandava C."/>
            <person name="Wirth D.F."/>
            <person name="Nusbaum C."/>
            <person name="Birren B."/>
        </authorList>
    </citation>
    <scope>NUCLEOTIDE SEQUENCE [LARGE SCALE GENOMIC DNA]</scope>
    <source>
        <strain evidence="6">RAJ116</strain>
    </source>
</reference>
<dbReference type="EMBL" id="GG664299">
    <property type="protein sequence ID" value="KNC36886.1"/>
    <property type="molecule type" value="Genomic_DNA"/>
</dbReference>
<evidence type="ECO:0000259" key="3">
    <source>
        <dbReference type="Pfam" id="PF05424"/>
    </source>
</evidence>
<dbReference type="Proteomes" id="UP000054566">
    <property type="component" value="Unassembled WGS sequence"/>
</dbReference>
<dbReference type="GO" id="GO:0046789">
    <property type="term" value="F:host cell surface receptor binding"/>
    <property type="evidence" value="ECO:0007669"/>
    <property type="project" value="InterPro"/>
</dbReference>
<gene>
    <name evidence="5" type="ORF">PFLG_01572</name>
</gene>
<accession>A0A0L0CXG0</accession>
<reference evidence="6" key="1">
    <citation type="submission" date="2015-07" db="EMBL/GenBank/DDBJ databases">
        <title>Annotation of Plasmodium falciparum RAJ116.</title>
        <authorList>
            <consortium name="The Broad Institute Genome Sequencing Platform"/>
            <person name="Volkman S.K."/>
            <person name="Neafsey D.E."/>
            <person name="Dash A.P."/>
            <person name="Chitnis C.E."/>
            <person name="Hartl D.L."/>
            <person name="Young S.K."/>
            <person name="Zeng Q."/>
            <person name="Koehrsen M."/>
            <person name="Alvarado L."/>
            <person name="Berlin A."/>
            <person name="Borenstein D."/>
            <person name="Chapman S.B."/>
            <person name="Chen Z."/>
            <person name="Engels R."/>
            <person name="Freedman E."/>
            <person name="Gellesch M."/>
            <person name="Goldberg J."/>
            <person name="Griggs A."/>
            <person name="Gujja S."/>
            <person name="Heilman E.R."/>
            <person name="Heiman D.I."/>
            <person name="Howarth C."/>
            <person name="Jen D."/>
            <person name="Larson L."/>
            <person name="Mehta T."/>
            <person name="Neiman D."/>
            <person name="Park D."/>
            <person name="Pearson M."/>
            <person name="Roberts A."/>
            <person name="Saif S."/>
            <person name="Shea T."/>
            <person name="Shenoy N."/>
            <person name="Sisk P."/>
            <person name="Stolte C."/>
            <person name="Sykes S."/>
            <person name="Walk T."/>
            <person name="White J."/>
            <person name="Yandava C."/>
            <person name="Haas B."/>
            <person name="Henn M.R."/>
            <person name="Nusbaum C."/>
            <person name="Birren B."/>
        </authorList>
    </citation>
    <scope>NUCLEOTIDE SEQUENCE [LARGE SCALE GENOMIC DNA]</scope>
    <source>
        <strain evidence="6">RAJ116</strain>
    </source>
</reference>
<proteinExistence type="predicted"/>
<evidence type="ECO:0000259" key="4">
    <source>
        <dbReference type="Pfam" id="PF22672"/>
    </source>
</evidence>
<dbReference type="InterPro" id="IPR054595">
    <property type="entry name" value="DBL_C"/>
</dbReference>
<dbReference type="InterPro" id="IPR042202">
    <property type="entry name" value="Duffy-ag-bd_sf"/>
</dbReference>
<feature type="domain" description="Duffy-binding-like" evidence="4">
    <location>
        <begin position="181"/>
        <end position="336"/>
    </location>
</feature>
<sequence>MCDRNLEEIYPDKIKKTENLLADVCMAAKYEGQSISLYYPQHKGTNPDSQLCTELARSFADIGDIIRGKDLFLGHKQGKQKLEEKLKQYFNNIYENLEDAAKKHYNGDKNNDFFQLREDWWALNRKDVWKAITCAADDNDKYSKYLRDGITTVSNEKCGHVDQDVPTNLDYVPQHLRWFHEWSEDFCRKKKKKLENLDTQCRGENDMGEPKYCSGDGYDCKGTFRAKNKYLWDHKCTGCFFSCSDFRKWIDNQKKEFLKQRNKYQTEISGNGRKRGHTRGTTNSNYEGYESKFYKELQRNGYQTVNAFLGLLSKEKACQAVNDEEGGRINFAEKHDDKSNEYKGTFYRSKYCQPCPLCGVEPIGGNVWKEKHESAQCKNIKLYKPRSGQHGTKIEILKSGEGHEDINKKLDAFCQTQSATGSGSSGGGAGGSASNSDSQKLYEEWKCYQPEELTKEGQEVLEEKDYQNVKAAGGLCILQKTNSEENVNKQKTSHEIQKTFNNFFNFWVAHVLKDSIEWRNKLKKCLENNNNQCLNK</sequence>
<feature type="domain" description="Duffy-antigen binding" evidence="3">
    <location>
        <begin position="1"/>
        <end position="177"/>
    </location>
</feature>
<name>A0A0L0CXG0_PLAFA</name>
<dbReference type="Pfam" id="PF22672">
    <property type="entry name" value="DBL_C"/>
    <property type="match status" value="1"/>
</dbReference>
<dbReference type="InterPro" id="IPR008602">
    <property type="entry name" value="Duffy-antigen-binding"/>
</dbReference>
<dbReference type="OrthoDB" id="10572144at2759"/>
<dbReference type="Pfam" id="PF05424">
    <property type="entry name" value="Duffy_binding"/>
    <property type="match status" value="1"/>
</dbReference>
<protein>
    <submittedName>
        <fullName evidence="5">Erythrocyte membrane protein 1 SD126B</fullName>
    </submittedName>
</protein>